<evidence type="ECO:0000256" key="1">
    <source>
        <dbReference type="ARBA" id="ARBA00022676"/>
    </source>
</evidence>
<dbReference type="AlphaFoldDB" id="A0A918X854"/>
<keyword evidence="3" id="KW-0812">Transmembrane</keyword>
<feature type="domain" description="Glycosyltransferase subfamily 4-like N-terminal" evidence="5">
    <location>
        <begin position="179"/>
        <end position="354"/>
    </location>
</feature>
<dbReference type="SUPFAM" id="SSF53756">
    <property type="entry name" value="UDP-Glycosyltransferase/glycogen phosphorylase"/>
    <property type="match status" value="1"/>
</dbReference>
<dbReference type="Proteomes" id="UP000654947">
    <property type="component" value="Unassembled WGS sequence"/>
</dbReference>
<feature type="transmembrane region" description="Helical" evidence="3">
    <location>
        <begin position="77"/>
        <end position="97"/>
    </location>
</feature>
<dbReference type="InterPro" id="IPR028098">
    <property type="entry name" value="Glyco_trans_4-like_N"/>
</dbReference>
<dbReference type="RefSeq" id="WP_193517289.1">
    <property type="nucleotide sequence ID" value="NZ_BMXL01000002.1"/>
</dbReference>
<feature type="transmembrane region" description="Helical" evidence="3">
    <location>
        <begin position="44"/>
        <end position="65"/>
    </location>
</feature>
<reference evidence="6 7" key="1">
    <citation type="journal article" date="2014" name="Int. J. Syst. Evol. Microbiol.">
        <title>Complete genome sequence of Corynebacterium casei LMG S-19264T (=DSM 44701T), isolated from a smear-ripened cheese.</title>
        <authorList>
            <consortium name="US DOE Joint Genome Institute (JGI-PGF)"/>
            <person name="Walter F."/>
            <person name="Albersmeier A."/>
            <person name="Kalinowski J."/>
            <person name="Ruckert C."/>
        </authorList>
    </citation>
    <scope>NUCLEOTIDE SEQUENCE [LARGE SCALE GENOMIC DNA]</scope>
    <source>
        <strain evidence="6 7">KCTC 19473</strain>
    </source>
</reference>
<dbReference type="Pfam" id="PF00534">
    <property type="entry name" value="Glycos_transf_1"/>
    <property type="match status" value="1"/>
</dbReference>
<keyword evidence="3" id="KW-0472">Membrane</keyword>
<dbReference type="Pfam" id="PF13579">
    <property type="entry name" value="Glyco_trans_4_4"/>
    <property type="match status" value="1"/>
</dbReference>
<evidence type="ECO:0000256" key="2">
    <source>
        <dbReference type="ARBA" id="ARBA00022679"/>
    </source>
</evidence>
<dbReference type="GO" id="GO:0016757">
    <property type="term" value="F:glycosyltransferase activity"/>
    <property type="evidence" value="ECO:0007669"/>
    <property type="project" value="UniProtKB-KW"/>
</dbReference>
<evidence type="ECO:0000313" key="7">
    <source>
        <dbReference type="Proteomes" id="UP000654947"/>
    </source>
</evidence>
<keyword evidence="3" id="KW-1133">Transmembrane helix</keyword>
<dbReference type="PANTHER" id="PTHR12526">
    <property type="entry name" value="GLYCOSYLTRANSFERASE"/>
    <property type="match status" value="1"/>
</dbReference>
<evidence type="ECO:0000313" key="6">
    <source>
        <dbReference type="EMBL" id="GHD16904.1"/>
    </source>
</evidence>
<sequence length="566" mass="61153">MRLVERGVRYLGRHRKEVLAATAAGGTCLAAALALTGAITWPAALLTCAWGVLALGTGLALAMLLRLDRHTGDVRRAVFGGGSLLTAQGMAGIAAHAQEARTRADTLYEEGRIQEAVDELVPYAAFDDEADLARRRMMSERRALGPLHGLPERATTAYEPVPGRVLHLVSNALPNSQVGYTVRTHRIVTAQRGAGLDPHVVTFPGWPIKAHCDTAPVREVDGIPYHRVRPGQHIRPGLQERIDAAVTDVTALAHRLRPAVLHAASDHKNATVALHVGRALGIPVVYEVRGFLEETWLSGGQATSRRGSERHHLLVERETSVLREADAVVTLAHTMRVEIARRGVDPERIVLAPNAVDTDLLEARPDGEAFRSEHGIDPDTLVLGSVSTLTHYEGFGTLVEAAAHLHGQGHPIRVLLVGDGAARRELLDQIRRLGLEKVCLLPGKVGPDEALRAQAALDVMVVPRLDRRVCRLVTPLKPVEAMALGTPVVASDLPALRELLDEGRAGTLVPPEDPAALAEAVAALAEDPELRRQQTKAAREQVLATRTWARNAEAYRDLYEHLGVTS</sequence>
<protein>
    <submittedName>
        <fullName evidence="6">Glycosyltransferase WbuB</fullName>
    </submittedName>
</protein>
<feature type="domain" description="Glycosyl transferase family 1" evidence="4">
    <location>
        <begin position="368"/>
        <end position="540"/>
    </location>
</feature>
<evidence type="ECO:0000259" key="4">
    <source>
        <dbReference type="Pfam" id="PF00534"/>
    </source>
</evidence>
<gene>
    <name evidence="6" type="ORF">GCM10007147_05490</name>
</gene>
<dbReference type="CDD" id="cd03794">
    <property type="entry name" value="GT4_WbuB-like"/>
    <property type="match status" value="1"/>
</dbReference>
<comment type="caution">
    <text evidence="6">The sequence shown here is derived from an EMBL/GenBank/DDBJ whole genome shotgun (WGS) entry which is preliminary data.</text>
</comment>
<evidence type="ECO:0000256" key="3">
    <source>
        <dbReference type="SAM" id="Phobius"/>
    </source>
</evidence>
<evidence type="ECO:0000259" key="5">
    <source>
        <dbReference type="Pfam" id="PF13579"/>
    </source>
</evidence>
<dbReference type="EMBL" id="BMXL01000002">
    <property type="protein sequence ID" value="GHD16904.1"/>
    <property type="molecule type" value="Genomic_DNA"/>
</dbReference>
<keyword evidence="1" id="KW-0328">Glycosyltransferase</keyword>
<keyword evidence="2" id="KW-0808">Transferase</keyword>
<name>A0A918X854_9ACTN</name>
<organism evidence="6 7">
    <name type="scientific">Nocardiopsis kunsanensis</name>
    <dbReference type="NCBI Taxonomy" id="141693"/>
    <lineage>
        <taxon>Bacteria</taxon>
        <taxon>Bacillati</taxon>
        <taxon>Actinomycetota</taxon>
        <taxon>Actinomycetes</taxon>
        <taxon>Streptosporangiales</taxon>
        <taxon>Nocardiopsidaceae</taxon>
        <taxon>Nocardiopsis</taxon>
    </lineage>
</organism>
<proteinExistence type="predicted"/>
<dbReference type="Gene3D" id="3.40.50.2000">
    <property type="entry name" value="Glycogen Phosphorylase B"/>
    <property type="match status" value="2"/>
</dbReference>
<accession>A0A918X854</accession>
<dbReference type="PANTHER" id="PTHR12526:SF510">
    <property type="entry name" value="D-INOSITOL 3-PHOSPHATE GLYCOSYLTRANSFERASE"/>
    <property type="match status" value="1"/>
</dbReference>
<keyword evidence="7" id="KW-1185">Reference proteome</keyword>
<dbReference type="InterPro" id="IPR001296">
    <property type="entry name" value="Glyco_trans_1"/>
</dbReference>